<proteinExistence type="inferred from homology"/>
<dbReference type="Proteomes" id="UP001501237">
    <property type="component" value="Unassembled WGS sequence"/>
</dbReference>
<dbReference type="PRINTS" id="PR01438">
    <property type="entry name" value="UNVRSLSTRESS"/>
</dbReference>
<dbReference type="CDD" id="cd00293">
    <property type="entry name" value="USP-like"/>
    <property type="match status" value="1"/>
</dbReference>
<accession>A0ABP6QJ43</accession>
<dbReference type="InterPro" id="IPR006016">
    <property type="entry name" value="UspA"/>
</dbReference>
<dbReference type="InterPro" id="IPR014729">
    <property type="entry name" value="Rossmann-like_a/b/a_fold"/>
</dbReference>
<dbReference type="Pfam" id="PF00582">
    <property type="entry name" value="Usp"/>
    <property type="match status" value="2"/>
</dbReference>
<evidence type="ECO:0000256" key="1">
    <source>
        <dbReference type="ARBA" id="ARBA00008791"/>
    </source>
</evidence>
<keyword evidence="4" id="KW-1185">Reference proteome</keyword>
<dbReference type="InterPro" id="IPR006015">
    <property type="entry name" value="Universal_stress_UspA"/>
</dbReference>
<feature type="domain" description="UspA" evidence="2">
    <location>
        <begin position="154"/>
        <end position="297"/>
    </location>
</feature>
<dbReference type="PANTHER" id="PTHR46268:SF6">
    <property type="entry name" value="UNIVERSAL STRESS PROTEIN UP12"/>
    <property type="match status" value="1"/>
</dbReference>
<evidence type="ECO:0000313" key="4">
    <source>
        <dbReference type="Proteomes" id="UP001501237"/>
    </source>
</evidence>
<dbReference type="RefSeq" id="WP_344835664.1">
    <property type="nucleotide sequence ID" value="NZ_BAAAUV010000022.1"/>
</dbReference>
<evidence type="ECO:0000259" key="2">
    <source>
        <dbReference type="Pfam" id="PF00582"/>
    </source>
</evidence>
<dbReference type="Gene3D" id="3.40.50.620">
    <property type="entry name" value="HUPs"/>
    <property type="match status" value="2"/>
</dbReference>
<dbReference type="EMBL" id="BAAAUV010000022">
    <property type="protein sequence ID" value="GAA3232063.1"/>
    <property type="molecule type" value="Genomic_DNA"/>
</dbReference>
<feature type="domain" description="UspA" evidence="2">
    <location>
        <begin position="4"/>
        <end position="142"/>
    </location>
</feature>
<evidence type="ECO:0000313" key="3">
    <source>
        <dbReference type="EMBL" id="GAA3232063.1"/>
    </source>
</evidence>
<organism evidence="3 4">
    <name type="scientific">Actinocorallia longicatena</name>
    <dbReference type="NCBI Taxonomy" id="111803"/>
    <lineage>
        <taxon>Bacteria</taxon>
        <taxon>Bacillati</taxon>
        <taxon>Actinomycetota</taxon>
        <taxon>Actinomycetes</taxon>
        <taxon>Streptosporangiales</taxon>
        <taxon>Thermomonosporaceae</taxon>
        <taxon>Actinocorallia</taxon>
    </lineage>
</organism>
<dbReference type="SUPFAM" id="SSF52402">
    <property type="entry name" value="Adenine nucleotide alpha hydrolases-like"/>
    <property type="match status" value="2"/>
</dbReference>
<sequence length="300" mass="31408">MAGEKVLVGFEPDRRGEDALALAATAVHGTQGLVTVATIRPAPWSTPGPGKVDAEWEAYLDAQARENLDRAAEYLGGRGCDVAEYAVGKHRGSGRGLSQLASRTKSDMVIIGSAPKGPRTGIALGSTADQLLHGSPVPVMIAPKGYATRGLDSFDRVTVAYLRRPESAPAVALAADVAVRRGIPLRLLTFAVGHTAKGKAAMAMADEQLRRLVEVLESDLALAAKEAADGSRLTKRQISTEVAEGKDTASAVAATDWTDGDLLVCSSSTAGPIKKVFMGDMSLKIVRAAPCPVMVLPRTR</sequence>
<protein>
    <submittedName>
        <fullName evidence="3">Universal stress protein</fullName>
    </submittedName>
</protein>
<reference evidence="4" key="1">
    <citation type="journal article" date="2019" name="Int. J. Syst. Evol. Microbiol.">
        <title>The Global Catalogue of Microorganisms (GCM) 10K type strain sequencing project: providing services to taxonomists for standard genome sequencing and annotation.</title>
        <authorList>
            <consortium name="The Broad Institute Genomics Platform"/>
            <consortium name="The Broad Institute Genome Sequencing Center for Infectious Disease"/>
            <person name="Wu L."/>
            <person name="Ma J."/>
        </authorList>
    </citation>
    <scope>NUCLEOTIDE SEQUENCE [LARGE SCALE GENOMIC DNA]</scope>
    <source>
        <strain evidence="4">JCM 9377</strain>
    </source>
</reference>
<name>A0ABP6QJ43_9ACTN</name>
<comment type="caution">
    <text evidence="3">The sequence shown here is derived from an EMBL/GenBank/DDBJ whole genome shotgun (WGS) entry which is preliminary data.</text>
</comment>
<dbReference type="PANTHER" id="PTHR46268">
    <property type="entry name" value="STRESS RESPONSE PROTEIN NHAX"/>
    <property type="match status" value="1"/>
</dbReference>
<comment type="similarity">
    <text evidence="1">Belongs to the universal stress protein A family.</text>
</comment>
<gene>
    <name evidence="3" type="ORF">GCM10010468_63600</name>
</gene>